<evidence type="ECO:0000313" key="2">
    <source>
        <dbReference type="EnsemblPlants" id="KRH74586"/>
    </source>
</evidence>
<gene>
    <name evidence="1" type="ORF">GLYMA_01G029900</name>
</gene>
<dbReference type="GO" id="GO:0042138">
    <property type="term" value="P:meiotic DNA double-strand break formation"/>
    <property type="evidence" value="ECO:0000318"/>
    <property type="project" value="GO_Central"/>
</dbReference>
<reference evidence="1 2" key="1">
    <citation type="journal article" date="2010" name="Nature">
        <title>Genome sequence of the palaeopolyploid soybean.</title>
        <authorList>
            <person name="Schmutz J."/>
            <person name="Cannon S.B."/>
            <person name="Schlueter J."/>
            <person name="Ma J."/>
            <person name="Mitros T."/>
            <person name="Nelson W."/>
            <person name="Hyten D.L."/>
            <person name="Song Q."/>
            <person name="Thelen J.J."/>
            <person name="Cheng J."/>
            <person name="Xu D."/>
            <person name="Hellsten U."/>
            <person name="May G.D."/>
            <person name="Yu Y."/>
            <person name="Sakurai T."/>
            <person name="Umezawa T."/>
            <person name="Bhattacharyya M.K."/>
            <person name="Sandhu D."/>
            <person name="Valliyodan B."/>
            <person name="Lindquist E."/>
            <person name="Peto M."/>
            <person name="Grant D."/>
            <person name="Shu S."/>
            <person name="Goodstein D."/>
            <person name="Barry K."/>
            <person name="Futrell-Griggs M."/>
            <person name="Abernathy B."/>
            <person name="Du J."/>
            <person name="Tian Z."/>
            <person name="Zhu L."/>
            <person name="Gill N."/>
            <person name="Joshi T."/>
            <person name="Libault M."/>
            <person name="Sethuraman A."/>
            <person name="Zhang X.-C."/>
            <person name="Shinozaki K."/>
            <person name="Nguyen H.T."/>
            <person name="Wing R.A."/>
            <person name="Cregan P."/>
            <person name="Specht J."/>
            <person name="Grimwood J."/>
            <person name="Rokhsar D."/>
            <person name="Stacey G."/>
            <person name="Shoemaker R.C."/>
            <person name="Jackson S.A."/>
        </authorList>
    </citation>
    <scope>NUCLEOTIDE SEQUENCE</scope>
    <source>
        <strain evidence="2">cv. Williams 82</strain>
        <tissue evidence="1">Callus</tissue>
    </source>
</reference>
<evidence type="ECO:0000313" key="3">
    <source>
        <dbReference type="Proteomes" id="UP000008827"/>
    </source>
</evidence>
<dbReference type="PANTHER" id="PTHR36722:SF1">
    <property type="entry name" value="TYPE 2 DNA TOPOISOMERASE 6 SUBUNIT B-LIKE"/>
    <property type="match status" value="1"/>
</dbReference>
<name>A0A0R0L5T4_SOYBN</name>
<dbReference type="Gramene" id="KRH74586">
    <property type="protein sequence ID" value="KRH74586"/>
    <property type="gene ID" value="GLYMA_01G029900"/>
</dbReference>
<dbReference type="OMA" id="ELQWDNM"/>
<dbReference type="ExpressionAtlas" id="A0A0R0L5T4">
    <property type="expression patterns" value="baseline and differential"/>
</dbReference>
<dbReference type="STRING" id="3847.A0A0R0L5T4"/>
<dbReference type="AlphaFoldDB" id="A0A0R0L5T4"/>
<dbReference type="PANTHER" id="PTHR36722">
    <property type="entry name" value="TYPE 2 DNA TOPOISOMERASE 6 SUBUNIT B-LIKE"/>
    <property type="match status" value="1"/>
</dbReference>
<dbReference type="InParanoid" id="A0A0R0L5T4"/>
<dbReference type="GO" id="GO:0000793">
    <property type="term" value="C:condensed chromosome"/>
    <property type="evidence" value="ECO:0000318"/>
    <property type="project" value="GO_Central"/>
</dbReference>
<dbReference type="GO" id="GO:0030674">
    <property type="term" value="F:protein-macromolecule adaptor activity"/>
    <property type="evidence" value="ECO:0000318"/>
    <property type="project" value="GO_Central"/>
</dbReference>
<dbReference type="InterPro" id="IPR034566">
    <property type="entry name" value="MTOPVIB_plant"/>
</dbReference>
<evidence type="ECO:0000313" key="1">
    <source>
        <dbReference type="EMBL" id="KRH74586.1"/>
    </source>
</evidence>
<organism evidence="1">
    <name type="scientific">Glycine max</name>
    <name type="common">Soybean</name>
    <name type="synonym">Glycine hispida</name>
    <dbReference type="NCBI Taxonomy" id="3847"/>
    <lineage>
        <taxon>Eukaryota</taxon>
        <taxon>Viridiplantae</taxon>
        <taxon>Streptophyta</taxon>
        <taxon>Embryophyta</taxon>
        <taxon>Tracheophyta</taxon>
        <taxon>Spermatophyta</taxon>
        <taxon>Magnoliopsida</taxon>
        <taxon>eudicotyledons</taxon>
        <taxon>Gunneridae</taxon>
        <taxon>Pentapetalae</taxon>
        <taxon>rosids</taxon>
        <taxon>fabids</taxon>
        <taxon>Fabales</taxon>
        <taxon>Fabaceae</taxon>
        <taxon>Papilionoideae</taxon>
        <taxon>50 kb inversion clade</taxon>
        <taxon>NPAAA clade</taxon>
        <taxon>indigoferoid/millettioid clade</taxon>
        <taxon>Phaseoleae</taxon>
        <taxon>Glycine</taxon>
        <taxon>Glycine subgen. Soja</taxon>
    </lineage>
</organism>
<reference evidence="1" key="3">
    <citation type="submission" date="2018-07" db="EMBL/GenBank/DDBJ databases">
        <title>WGS assembly of Glycine max.</title>
        <authorList>
            <person name="Schmutz J."/>
            <person name="Cannon S."/>
            <person name="Schlueter J."/>
            <person name="Ma J."/>
            <person name="Mitros T."/>
            <person name="Nelson W."/>
            <person name="Hyten D."/>
            <person name="Song Q."/>
            <person name="Thelen J."/>
            <person name="Cheng J."/>
            <person name="Xu D."/>
            <person name="Hellsten U."/>
            <person name="May G."/>
            <person name="Yu Y."/>
            <person name="Sakurai T."/>
            <person name="Umezawa T."/>
            <person name="Bhattacharyya M."/>
            <person name="Sandhu D."/>
            <person name="Valliyodan B."/>
            <person name="Lindquist E."/>
            <person name="Peto M."/>
            <person name="Grant D."/>
            <person name="Shu S."/>
            <person name="Goodstein D."/>
            <person name="Barry K."/>
            <person name="Futrell-Griggs M."/>
            <person name="Abernathy B."/>
            <person name="Du J."/>
            <person name="Tian Z."/>
            <person name="Zhu L."/>
            <person name="Gill N."/>
            <person name="Joshi T."/>
            <person name="Libault M."/>
            <person name="Sethuraman A."/>
            <person name="Zhang X."/>
            <person name="Shinozaki K."/>
            <person name="Nguyen H."/>
            <person name="Wing R."/>
            <person name="Cregan P."/>
            <person name="Specht J."/>
            <person name="Grimwood J."/>
            <person name="Rokhsar D."/>
            <person name="Stacey G."/>
            <person name="Shoemaker R."/>
            <person name="Jackson S."/>
        </authorList>
    </citation>
    <scope>NUCLEOTIDE SEQUENCE</scope>
    <source>
        <tissue evidence="1">Callus</tissue>
    </source>
</reference>
<dbReference type="GO" id="GO:0007131">
    <property type="term" value="P:reciprocal meiotic recombination"/>
    <property type="evidence" value="ECO:0000318"/>
    <property type="project" value="GO_Central"/>
</dbReference>
<sequence length="534" mass="59448">MADIQSKQEASSSTTFVSNSIFVCKRISYLLVFASARSQKFQCNVRILDYGSVKPIHTLMGLAIGSYHGPTDLSFSSAQKLCLHLISSAYQRCRLSEQICRLAVILTRSSSSHPSLKISISDTGIGSCLEEFQDLRFSSTDVADNWDGVLSLKTTGIGDTEIHNFQINLKGSGSSRITRLTPNTKNGAKFSGSEVCMYSFVSLDLLLADIHTFLQKNVAIQLVAEDCDVPESRYEKVFLTNECKKLPMSASNLELLKSGIEDYVLKHGNNLSNKCNSCFPSWEQRKVGSGEACCTDNRLHIELVMEAAIVISNISMQNTTCFREYGNKTEVLYFKDFSPCTISQSSVKALQSIDWKTYGLNLGGIVEQDDVTLLEWENFPTDTHIDIVLHSYHKQYPTTIPAPRKMSPLVRNLVKKAVKLSLDDLKANHPQAFLSSRAVEIRSYAPDLAKTIAGLILSSSDLDFQGECFSLLGLQSQEVGTEIVENCIEERIVSVIEMNDKKSYNSQEPAPFLFEEDPVEELEFQENDSSPLDF</sequence>
<reference evidence="2" key="2">
    <citation type="submission" date="2018-02" db="UniProtKB">
        <authorList>
            <consortium name="EnsemblPlants"/>
        </authorList>
    </citation>
    <scope>IDENTIFICATION</scope>
    <source>
        <strain evidence="2">Williams 82</strain>
    </source>
</reference>
<accession>A0A0R0L5T4</accession>
<dbReference type="FunCoup" id="A0A0R0L5T4">
    <property type="interactions" value="261"/>
</dbReference>
<proteinExistence type="predicted"/>
<dbReference type="EMBL" id="CM000834">
    <property type="protein sequence ID" value="KRH74586.1"/>
    <property type="molecule type" value="Genomic_DNA"/>
</dbReference>
<evidence type="ECO:0008006" key="4">
    <source>
        <dbReference type="Google" id="ProtNLM"/>
    </source>
</evidence>
<keyword evidence="3" id="KW-1185">Reference proteome</keyword>
<dbReference type="Proteomes" id="UP000008827">
    <property type="component" value="Chromosome 1"/>
</dbReference>
<protein>
    <recommendedName>
        <fullName evidence="4">Type 2 DNA topoisomerase 6 subunit B-like</fullName>
    </recommendedName>
</protein>
<dbReference type="EnsemblPlants" id="KRH74586">
    <property type="protein sequence ID" value="KRH74586"/>
    <property type="gene ID" value="GLYMA_01G029900"/>
</dbReference>